<organism evidence="2 3">
    <name type="scientific">Paracidobacterium acidisoli</name>
    <dbReference type="NCBI Taxonomy" id="2303751"/>
    <lineage>
        <taxon>Bacteria</taxon>
        <taxon>Pseudomonadati</taxon>
        <taxon>Acidobacteriota</taxon>
        <taxon>Terriglobia</taxon>
        <taxon>Terriglobales</taxon>
        <taxon>Acidobacteriaceae</taxon>
        <taxon>Paracidobacterium</taxon>
    </lineage>
</organism>
<dbReference type="Proteomes" id="UP000264702">
    <property type="component" value="Unassembled WGS sequence"/>
</dbReference>
<dbReference type="InterPro" id="IPR025326">
    <property type="entry name" value="DUF4232"/>
</dbReference>
<reference evidence="2 3" key="1">
    <citation type="submission" date="2018-08" db="EMBL/GenBank/DDBJ databases">
        <title>Acidipila sp. 4G-K13, an acidobacterium isolated from forest soil.</title>
        <authorList>
            <person name="Gao Z.-H."/>
            <person name="Qiu L.-H."/>
        </authorList>
    </citation>
    <scope>NUCLEOTIDE SEQUENCE [LARGE SCALE GENOMIC DNA]</scope>
    <source>
        <strain evidence="2 3">4G-K13</strain>
    </source>
</reference>
<accession>A0A372IKR9</accession>
<protein>
    <submittedName>
        <fullName evidence="2">DUF4232 domain-containing protein</fullName>
    </submittedName>
</protein>
<dbReference type="AlphaFoldDB" id="A0A372IKR9"/>
<keyword evidence="3" id="KW-1185">Reference proteome</keyword>
<feature type="domain" description="DUF4232" evidence="1">
    <location>
        <begin position="94"/>
        <end position="243"/>
    </location>
</feature>
<dbReference type="EMBL" id="QVQT01000006">
    <property type="protein sequence ID" value="RFU15371.1"/>
    <property type="molecule type" value="Genomic_DNA"/>
</dbReference>
<proteinExistence type="predicted"/>
<comment type="caution">
    <text evidence="2">The sequence shown here is derived from an EMBL/GenBank/DDBJ whole genome shotgun (WGS) entry which is preliminary data.</text>
</comment>
<evidence type="ECO:0000313" key="2">
    <source>
        <dbReference type="EMBL" id="RFU15371.1"/>
    </source>
</evidence>
<gene>
    <name evidence="2" type="ORF">D0Y96_17015</name>
</gene>
<sequence>MQSFRGQIMRIPRRFLPRSLRRLCAYLAAGALAIALAGCAGSHRMTAANLKPAALAPDDAPLHPNRNAPYTMPASAPQLVARPTADDAANAAACGDEVLSVSEIAANVNGAYRSVKLAFMNRGAAACRLGGYPEIALLNEGGDRIGSIAIDKVSTSAMTAEMTPADAMKGMTKTAAVSTPAVAAPEVVLMPHSVAAFQVIWQFGPECPAVSQIEVTAPGTTKTFTISRPLTVCAGRIQVTALQPDAGDI</sequence>
<name>A0A372IKR9_9BACT</name>
<dbReference type="Pfam" id="PF14016">
    <property type="entry name" value="DUF4232"/>
    <property type="match status" value="1"/>
</dbReference>
<evidence type="ECO:0000313" key="3">
    <source>
        <dbReference type="Proteomes" id="UP000264702"/>
    </source>
</evidence>
<evidence type="ECO:0000259" key="1">
    <source>
        <dbReference type="Pfam" id="PF14016"/>
    </source>
</evidence>